<feature type="non-terminal residue" evidence="2">
    <location>
        <position position="1"/>
    </location>
</feature>
<organism evidence="2 3">
    <name type="scientific">Stylosanthes scabra</name>
    <dbReference type="NCBI Taxonomy" id="79078"/>
    <lineage>
        <taxon>Eukaryota</taxon>
        <taxon>Viridiplantae</taxon>
        <taxon>Streptophyta</taxon>
        <taxon>Embryophyta</taxon>
        <taxon>Tracheophyta</taxon>
        <taxon>Spermatophyta</taxon>
        <taxon>Magnoliopsida</taxon>
        <taxon>eudicotyledons</taxon>
        <taxon>Gunneridae</taxon>
        <taxon>Pentapetalae</taxon>
        <taxon>rosids</taxon>
        <taxon>fabids</taxon>
        <taxon>Fabales</taxon>
        <taxon>Fabaceae</taxon>
        <taxon>Papilionoideae</taxon>
        <taxon>50 kb inversion clade</taxon>
        <taxon>dalbergioids sensu lato</taxon>
        <taxon>Dalbergieae</taxon>
        <taxon>Pterocarpus clade</taxon>
        <taxon>Stylosanthes</taxon>
    </lineage>
</organism>
<evidence type="ECO:0000313" key="2">
    <source>
        <dbReference type="EMBL" id="MED6175465.1"/>
    </source>
</evidence>
<comment type="caution">
    <text evidence="2">The sequence shown here is derived from an EMBL/GenBank/DDBJ whole genome shotgun (WGS) entry which is preliminary data.</text>
</comment>
<sequence>GCRKSASQSVIPIFRFSLQGERKSKGFDCVFTTGPSSGGTDYLKVLKVLDRVFSRHSVEFIRKKIDQTRFEFEVRVQLGIPSGWFSMAVLAPPSCFSISLGTSPMVDVPESEERSRPKSGSEEYAE</sequence>
<gene>
    <name evidence="2" type="ORF">PIB30_078661</name>
</gene>
<feature type="compositionally biased region" description="Basic and acidic residues" evidence="1">
    <location>
        <begin position="111"/>
        <end position="126"/>
    </location>
</feature>
<dbReference type="EMBL" id="JASCZI010152127">
    <property type="protein sequence ID" value="MED6175465.1"/>
    <property type="molecule type" value="Genomic_DNA"/>
</dbReference>
<proteinExistence type="predicted"/>
<name>A0ABU6VRY5_9FABA</name>
<evidence type="ECO:0000256" key="1">
    <source>
        <dbReference type="SAM" id="MobiDB-lite"/>
    </source>
</evidence>
<dbReference type="Proteomes" id="UP001341840">
    <property type="component" value="Unassembled WGS sequence"/>
</dbReference>
<reference evidence="2 3" key="1">
    <citation type="journal article" date="2023" name="Plants (Basel)">
        <title>Bridging the Gap: Combining Genomics and Transcriptomics Approaches to Understand Stylosanthes scabra, an Orphan Legume from the Brazilian Caatinga.</title>
        <authorList>
            <person name="Ferreira-Neto J.R.C."/>
            <person name="da Silva M.D."/>
            <person name="Binneck E."/>
            <person name="de Melo N.F."/>
            <person name="da Silva R.H."/>
            <person name="de Melo A.L.T.M."/>
            <person name="Pandolfi V."/>
            <person name="Bustamante F.O."/>
            <person name="Brasileiro-Vidal A.C."/>
            <person name="Benko-Iseppon A.M."/>
        </authorList>
    </citation>
    <scope>NUCLEOTIDE SEQUENCE [LARGE SCALE GENOMIC DNA]</scope>
    <source>
        <tissue evidence="2">Leaves</tissue>
    </source>
</reference>
<feature type="region of interest" description="Disordered" evidence="1">
    <location>
        <begin position="106"/>
        <end position="126"/>
    </location>
</feature>
<accession>A0ABU6VRY5</accession>
<evidence type="ECO:0000313" key="3">
    <source>
        <dbReference type="Proteomes" id="UP001341840"/>
    </source>
</evidence>
<protein>
    <submittedName>
        <fullName evidence="2">Uncharacterized protein</fullName>
    </submittedName>
</protein>
<keyword evidence="3" id="KW-1185">Reference proteome</keyword>